<evidence type="ECO:0000313" key="1">
    <source>
        <dbReference type="EMBL" id="DBA27095.1"/>
    </source>
</evidence>
<keyword evidence="2" id="KW-1185">Reference proteome</keyword>
<protein>
    <submittedName>
        <fullName evidence="1">Uncharacterized protein</fullName>
    </submittedName>
</protein>
<sequence>MFFKCSKERHHFQGCPLRWRCLDYRIANSSAGKIFYEAMLSHHLEFSSTKKKNILDGLLTYVLIKKYTSAAGGRSYCQVLTAVKFGHTAEDVISK</sequence>
<name>A0AAV3APY6_PYXAD</name>
<dbReference type="Proteomes" id="UP001181693">
    <property type="component" value="Unassembled WGS sequence"/>
</dbReference>
<reference evidence="1" key="1">
    <citation type="thesis" date="2020" institute="ProQuest LLC" country="789 East Eisenhower Parkway, Ann Arbor, MI, USA">
        <title>Comparative Genomics and Chromosome Evolution.</title>
        <authorList>
            <person name="Mudd A.B."/>
        </authorList>
    </citation>
    <scope>NUCLEOTIDE SEQUENCE</scope>
    <source>
        <strain evidence="1">1538</strain>
        <tissue evidence="1">Blood</tissue>
    </source>
</reference>
<comment type="caution">
    <text evidence="1">The sequence shown here is derived from an EMBL/GenBank/DDBJ whole genome shotgun (WGS) entry which is preliminary data.</text>
</comment>
<dbReference type="AlphaFoldDB" id="A0AAV3APY6"/>
<dbReference type="EMBL" id="DYDO01000004">
    <property type="protein sequence ID" value="DBA27095.1"/>
    <property type="molecule type" value="Genomic_DNA"/>
</dbReference>
<organism evidence="1 2">
    <name type="scientific">Pyxicephalus adspersus</name>
    <name type="common">African bullfrog</name>
    <dbReference type="NCBI Taxonomy" id="30357"/>
    <lineage>
        <taxon>Eukaryota</taxon>
        <taxon>Metazoa</taxon>
        <taxon>Chordata</taxon>
        <taxon>Craniata</taxon>
        <taxon>Vertebrata</taxon>
        <taxon>Euteleostomi</taxon>
        <taxon>Amphibia</taxon>
        <taxon>Batrachia</taxon>
        <taxon>Anura</taxon>
        <taxon>Neobatrachia</taxon>
        <taxon>Ranoidea</taxon>
        <taxon>Pyxicephalidae</taxon>
        <taxon>Pyxicephalinae</taxon>
        <taxon>Pyxicephalus</taxon>
    </lineage>
</organism>
<proteinExistence type="predicted"/>
<evidence type="ECO:0000313" key="2">
    <source>
        <dbReference type="Proteomes" id="UP001181693"/>
    </source>
</evidence>
<gene>
    <name evidence="1" type="ORF">GDO54_011274</name>
</gene>
<accession>A0AAV3APY6</accession>